<protein>
    <recommendedName>
        <fullName evidence="5 10">Chloramphenicol acetyltransferase</fullName>
        <ecNumber evidence="4 10">2.3.1.28</ecNumber>
    </recommendedName>
</protein>
<dbReference type="PIRSF" id="PIRSF000440">
    <property type="entry name" value="CAT"/>
    <property type="match status" value="1"/>
</dbReference>
<feature type="active site" description="Proton acceptor" evidence="9">
    <location>
        <position position="189"/>
    </location>
</feature>
<evidence type="ECO:0000256" key="2">
    <source>
        <dbReference type="ARBA" id="ARBA00010571"/>
    </source>
</evidence>
<evidence type="ECO:0000256" key="5">
    <source>
        <dbReference type="ARBA" id="ARBA00020291"/>
    </source>
</evidence>
<dbReference type="GO" id="GO:0046677">
    <property type="term" value="P:response to antibiotic"/>
    <property type="evidence" value="ECO:0007669"/>
    <property type="project" value="UniProtKB-KW"/>
</dbReference>
<dbReference type="InterPro" id="IPR001707">
    <property type="entry name" value="Cmp_AcTrfase"/>
</dbReference>
<evidence type="ECO:0000256" key="9">
    <source>
        <dbReference type="PIRSR" id="PIRSR000440-1"/>
    </source>
</evidence>
<dbReference type="AlphaFoldDB" id="A0A1R1EPA6"/>
<evidence type="ECO:0000256" key="7">
    <source>
        <dbReference type="ARBA" id="ARBA00023251"/>
    </source>
</evidence>
<dbReference type="InterPro" id="IPR018372">
    <property type="entry name" value="Chloramphenicol_AcTrfase_AS"/>
</dbReference>
<comment type="subunit">
    <text evidence="3">Homotrimer.</text>
</comment>
<evidence type="ECO:0000313" key="12">
    <source>
        <dbReference type="EMBL" id="OMF53650.1"/>
    </source>
</evidence>
<evidence type="ECO:0000256" key="4">
    <source>
        <dbReference type="ARBA" id="ARBA00013235"/>
    </source>
</evidence>
<comment type="function">
    <text evidence="1 10">This enzyme is an effector of chloramphenicol resistance in bacteria.</text>
</comment>
<dbReference type="Proteomes" id="UP000187172">
    <property type="component" value="Unassembled WGS sequence"/>
</dbReference>
<evidence type="ECO:0000256" key="3">
    <source>
        <dbReference type="ARBA" id="ARBA00011233"/>
    </source>
</evidence>
<comment type="similarity">
    <text evidence="2 11">Belongs to the chloramphenicol acetyltransferase family.</text>
</comment>
<dbReference type="RefSeq" id="WP_076171227.1">
    <property type="nucleotide sequence ID" value="NZ_MRTP01000004.1"/>
</dbReference>
<dbReference type="NCBIfam" id="NF000491">
    <property type="entry name" value="chloram_CatA"/>
    <property type="match status" value="1"/>
</dbReference>
<name>A0A1R1EPA6_9BACL</name>
<evidence type="ECO:0000256" key="8">
    <source>
        <dbReference type="ARBA" id="ARBA00023315"/>
    </source>
</evidence>
<proteinExistence type="inferred from homology"/>
<dbReference type="PANTHER" id="PTHR38474:SF2">
    <property type="entry name" value="CHLORAMPHENICOL ACETYLTRANSFERASE"/>
    <property type="match status" value="1"/>
</dbReference>
<gene>
    <name evidence="12" type="ORF">BK138_17630</name>
</gene>
<dbReference type="InterPro" id="IPR023213">
    <property type="entry name" value="CAT-like_dom_sf"/>
</dbReference>
<dbReference type="STRING" id="297318.BK138_17630"/>
<dbReference type="PROSITE" id="PS00100">
    <property type="entry name" value="CAT"/>
    <property type="match status" value="1"/>
</dbReference>
<dbReference type="SMART" id="SM01059">
    <property type="entry name" value="CAT"/>
    <property type="match status" value="1"/>
</dbReference>
<evidence type="ECO:0000256" key="1">
    <source>
        <dbReference type="ARBA" id="ARBA00002150"/>
    </source>
</evidence>
<organism evidence="12 13">
    <name type="scientific">Paenibacillus rhizosphaerae</name>
    <dbReference type="NCBI Taxonomy" id="297318"/>
    <lineage>
        <taxon>Bacteria</taxon>
        <taxon>Bacillati</taxon>
        <taxon>Bacillota</taxon>
        <taxon>Bacilli</taxon>
        <taxon>Bacillales</taxon>
        <taxon>Paenibacillaceae</taxon>
        <taxon>Paenibacillus</taxon>
    </lineage>
</organism>
<dbReference type="Gene3D" id="3.30.559.10">
    <property type="entry name" value="Chloramphenicol acetyltransferase-like domain"/>
    <property type="match status" value="1"/>
</dbReference>
<dbReference type="EC" id="2.3.1.28" evidence="4 10"/>
<evidence type="ECO:0000256" key="11">
    <source>
        <dbReference type="RuleBase" id="RU004156"/>
    </source>
</evidence>
<dbReference type="EMBL" id="MRTP01000004">
    <property type="protein sequence ID" value="OMF53650.1"/>
    <property type="molecule type" value="Genomic_DNA"/>
</dbReference>
<dbReference type="Pfam" id="PF00302">
    <property type="entry name" value="CAT"/>
    <property type="match status" value="1"/>
</dbReference>
<evidence type="ECO:0000256" key="10">
    <source>
        <dbReference type="RuleBase" id="RU000503"/>
    </source>
</evidence>
<keyword evidence="7 10" id="KW-0046">Antibiotic resistance</keyword>
<keyword evidence="6 10" id="KW-0808">Transferase</keyword>
<comment type="caution">
    <text evidence="12">The sequence shown here is derived from an EMBL/GenBank/DDBJ whole genome shotgun (WGS) entry which is preliminary data.</text>
</comment>
<evidence type="ECO:0000313" key="13">
    <source>
        <dbReference type="Proteomes" id="UP000187172"/>
    </source>
</evidence>
<evidence type="ECO:0000256" key="6">
    <source>
        <dbReference type="ARBA" id="ARBA00022679"/>
    </source>
</evidence>
<dbReference type="SUPFAM" id="SSF52777">
    <property type="entry name" value="CoA-dependent acyltransferases"/>
    <property type="match status" value="1"/>
</dbReference>
<keyword evidence="8 10" id="KW-0012">Acyltransferase</keyword>
<keyword evidence="13" id="KW-1185">Reference proteome</keyword>
<accession>A0A1R1EPA6</accession>
<comment type="catalytic activity">
    <reaction evidence="10">
        <text>chloramphenicol + acetyl-CoA = chloramphenicol 3-acetate + CoA</text>
        <dbReference type="Rhea" id="RHEA:18421"/>
        <dbReference type="ChEBI" id="CHEBI:16730"/>
        <dbReference type="ChEBI" id="CHEBI:17698"/>
        <dbReference type="ChEBI" id="CHEBI:57287"/>
        <dbReference type="ChEBI" id="CHEBI:57288"/>
        <dbReference type="EC" id="2.3.1.28"/>
    </reaction>
</comment>
<dbReference type="PANTHER" id="PTHR38474">
    <property type="entry name" value="SLR0299 PROTEIN"/>
    <property type="match status" value="1"/>
</dbReference>
<dbReference type="GO" id="GO:0008811">
    <property type="term" value="F:chloramphenicol O-acetyltransferase activity"/>
    <property type="evidence" value="ECO:0007669"/>
    <property type="project" value="UniProtKB-EC"/>
</dbReference>
<sequence length="216" mass="25429">MKFIPIQNGQWDRQPYFDHYFKQNRCTFSMTANIEITLLLGELKKRGMKLYPAFLYMLSRIVNAHVEFRMDIREEKVGYWEQMSPCYTIFHPENHTFSAIWTEYSSSCRSFMELYREDQLRYGESMGLFTKKDMPPHTFSVSMIPWVSFTGFNLNLDHGGSYLLPIITGGKYFREGKHVLLPVSLQVHHAVCDGYHAGMFLQELQQLADTCTDWMD</sequence>
<reference evidence="12 13" key="1">
    <citation type="submission" date="2016-11" db="EMBL/GenBank/DDBJ databases">
        <title>Paenibacillus species isolates.</title>
        <authorList>
            <person name="Beno S.M."/>
        </authorList>
    </citation>
    <scope>NUCLEOTIDE SEQUENCE [LARGE SCALE GENOMIC DNA]</scope>
    <source>
        <strain evidence="12 13">FSL R5-0378</strain>
    </source>
</reference>